<keyword evidence="3" id="KW-1185">Reference proteome</keyword>
<proteinExistence type="predicted"/>
<accession>A0A0P1KWP5</accession>
<gene>
    <name evidence="2" type="ORF">LAQU0_S18e02652g</name>
</gene>
<dbReference type="EMBL" id="LN890534">
    <property type="protein sequence ID" value="CUS24717.1"/>
    <property type="molecule type" value="Genomic_DNA"/>
</dbReference>
<protein>
    <submittedName>
        <fullName evidence="2">LAQU0S18e02652g1_1</fullName>
    </submittedName>
</protein>
<organism evidence="2 3">
    <name type="scientific">Lachancea quebecensis</name>
    <dbReference type="NCBI Taxonomy" id="1654605"/>
    <lineage>
        <taxon>Eukaryota</taxon>
        <taxon>Fungi</taxon>
        <taxon>Dikarya</taxon>
        <taxon>Ascomycota</taxon>
        <taxon>Saccharomycotina</taxon>
        <taxon>Saccharomycetes</taxon>
        <taxon>Saccharomycetales</taxon>
        <taxon>Saccharomycetaceae</taxon>
        <taxon>Lachancea</taxon>
    </lineage>
</organism>
<name>A0A0P1KWP5_9SACH</name>
<sequence>MAFNSYHRRGSRSAAHATLANQNFDEVEELLTRNVNALDIHILSAPLQHEQDAVSEDSRLFTNEVKSEEFAILSTSSEREANRDAEFVGDLLGAVAFEKPEREGAVELTVSKSQRIDDWCLQNGLRNQTFQVPANRKIQDIIEAWGVVNDSPSTRMLQPFQHLESSHIHPENYTAHLFDLMSPTQRLRLRKFAGQMMPLLKRQLSTRFQAYRFKSVPSVFINKDLQLHCSLHGELLLETQSASNLVGSVNSNHNGSSGGSSPSSISRASENVRSWHSWNMVSRSDADHIPGY</sequence>
<dbReference type="Proteomes" id="UP000236544">
    <property type="component" value="Unassembled WGS sequence"/>
</dbReference>
<dbReference type="AlphaFoldDB" id="A0A0P1KWP5"/>
<evidence type="ECO:0000313" key="3">
    <source>
        <dbReference type="Proteomes" id="UP000236544"/>
    </source>
</evidence>
<reference evidence="3" key="1">
    <citation type="submission" date="2015-10" db="EMBL/GenBank/DDBJ databases">
        <authorList>
            <person name="Devillers H."/>
        </authorList>
    </citation>
    <scope>NUCLEOTIDE SEQUENCE [LARGE SCALE GENOMIC DNA]</scope>
</reference>
<dbReference type="OrthoDB" id="4066250at2759"/>
<evidence type="ECO:0000256" key="1">
    <source>
        <dbReference type="SAM" id="MobiDB-lite"/>
    </source>
</evidence>
<feature type="region of interest" description="Disordered" evidence="1">
    <location>
        <begin position="248"/>
        <end position="267"/>
    </location>
</feature>
<evidence type="ECO:0000313" key="2">
    <source>
        <dbReference type="EMBL" id="CUS24717.1"/>
    </source>
</evidence>